<evidence type="ECO:0000256" key="1">
    <source>
        <dbReference type="SAM" id="MobiDB-lite"/>
    </source>
</evidence>
<protein>
    <submittedName>
        <fullName evidence="2">Cupin domain protein</fullName>
    </submittedName>
</protein>
<accession>A0A1G8V9Z4</accession>
<feature type="region of interest" description="Disordered" evidence="1">
    <location>
        <begin position="1"/>
        <end position="28"/>
    </location>
</feature>
<sequence length="201" mass="22349">MGQPTCWDNNQADSNTATIMSDPESDNATLTPEERAFAHLPEQTMYKIQTARAKGADADDVAHPPQTIRTNEFRCLYFELHPDEQLDWHTHTPGLDEVNLCLAGRAKYTMEREDGCHQTLVIEPMEFVYVPGGARNKIEVVGDQTHRSLSVARAVSVARLEALEGSDAEDDVSGDSESTDSLFVDRKRDEVVAKNDDLVSE</sequence>
<dbReference type="Proteomes" id="UP000198856">
    <property type="component" value="Unassembled WGS sequence"/>
</dbReference>
<dbReference type="InterPro" id="IPR011051">
    <property type="entry name" value="RmlC_Cupin_sf"/>
</dbReference>
<dbReference type="EMBL" id="FNFC01000006">
    <property type="protein sequence ID" value="SDJ62779.1"/>
    <property type="molecule type" value="Genomic_DNA"/>
</dbReference>
<evidence type="ECO:0000313" key="3">
    <source>
        <dbReference type="Proteomes" id="UP000198856"/>
    </source>
</evidence>
<keyword evidence="3" id="KW-1185">Reference proteome</keyword>
<dbReference type="AlphaFoldDB" id="A0A1G8V9Z4"/>
<dbReference type="STRING" id="890420.SAMN05216226_10686"/>
<dbReference type="InterPro" id="IPR014710">
    <property type="entry name" value="RmlC-like_jellyroll"/>
</dbReference>
<name>A0A1G8V9Z4_9EURY</name>
<feature type="compositionally biased region" description="Acidic residues" evidence="1">
    <location>
        <begin position="164"/>
        <end position="178"/>
    </location>
</feature>
<feature type="compositionally biased region" description="Polar residues" evidence="1">
    <location>
        <begin position="1"/>
        <end position="19"/>
    </location>
</feature>
<evidence type="ECO:0000313" key="2">
    <source>
        <dbReference type="EMBL" id="SDJ62779.1"/>
    </source>
</evidence>
<organism evidence="2 3">
    <name type="scientific">Halovenus aranensis</name>
    <dbReference type="NCBI Taxonomy" id="890420"/>
    <lineage>
        <taxon>Archaea</taxon>
        <taxon>Methanobacteriati</taxon>
        <taxon>Methanobacteriota</taxon>
        <taxon>Stenosarchaea group</taxon>
        <taxon>Halobacteria</taxon>
        <taxon>Halobacteriales</taxon>
        <taxon>Haloarculaceae</taxon>
        <taxon>Halovenus</taxon>
    </lineage>
</organism>
<proteinExistence type="predicted"/>
<dbReference type="Gene3D" id="2.60.120.10">
    <property type="entry name" value="Jelly Rolls"/>
    <property type="match status" value="1"/>
</dbReference>
<reference evidence="2 3" key="1">
    <citation type="submission" date="2016-10" db="EMBL/GenBank/DDBJ databases">
        <authorList>
            <person name="de Groot N.N."/>
        </authorList>
    </citation>
    <scope>NUCLEOTIDE SEQUENCE [LARGE SCALE GENOMIC DNA]</scope>
    <source>
        <strain evidence="2 3">IBRC-M10015</strain>
    </source>
</reference>
<gene>
    <name evidence="2" type="ORF">SAMN05216226_10686</name>
</gene>
<dbReference type="SUPFAM" id="SSF51182">
    <property type="entry name" value="RmlC-like cupins"/>
    <property type="match status" value="1"/>
</dbReference>
<feature type="region of interest" description="Disordered" evidence="1">
    <location>
        <begin position="164"/>
        <end position="186"/>
    </location>
</feature>